<dbReference type="EMBL" id="JBBNOP010000001">
    <property type="protein sequence ID" value="MEQ3361440.1"/>
    <property type="molecule type" value="Genomic_DNA"/>
</dbReference>
<evidence type="ECO:0008006" key="3">
    <source>
        <dbReference type="Google" id="ProtNLM"/>
    </source>
</evidence>
<protein>
    <recommendedName>
        <fullName evidence="3">Zinc ribbon domain-containing protein</fullName>
    </recommendedName>
</protein>
<dbReference type="RefSeq" id="WP_349227006.1">
    <property type="nucleotide sequence ID" value="NZ_JBBNOP010000001.1"/>
</dbReference>
<name>A0ABV1J8M9_9ACTN</name>
<reference evidence="1 2" key="1">
    <citation type="submission" date="2024-04" db="EMBL/GenBank/DDBJ databases">
        <title>Human intestinal bacterial collection.</title>
        <authorList>
            <person name="Pauvert C."/>
            <person name="Hitch T.C.A."/>
            <person name="Clavel T."/>
        </authorList>
    </citation>
    <scope>NUCLEOTIDE SEQUENCE [LARGE SCALE GENOMIC DNA]</scope>
    <source>
        <strain evidence="1 2">CLA-KB-H42</strain>
    </source>
</reference>
<accession>A0ABV1J8M9</accession>
<sequence length="93" mass="10376">MMTFACTDCSRCGKCYEKKSTCTACGGEINLLDACCPSCGEPITDEMRARAKRAYMDKKKIEHDEIVALAAAAKARREREQAKTTVVYPWEES</sequence>
<keyword evidence="2" id="KW-1185">Reference proteome</keyword>
<evidence type="ECO:0000313" key="2">
    <source>
        <dbReference type="Proteomes" id="UP001487305"/>
    </source>
</evidence>
<proteinExistence type="predicted"/>
<gene>
    <name evidence="1" type="ORF">AAA083_00460</name>
</gene>
<organism evidence="1 2">
    <name type="scientific">Raoultibacter massiliensis</name>
    <dbReference type="NCBI Taxonomy" id="1852371"/>
    <lineage>
        <taxon>Bacteria</taxon>
        <taxon>Bacillati</taxon>
        <taxon>Actinomycetota</taxon>
        <taxon>Coriobacteriia</taxon>
        <taxon>Eggerthellales</taxon>
        <taxon>Eggerthellaceae</taxon>
        <taxon>Raoultibacter</taxon>
    </lineage>
</organism>
<dbReference type="Proteomes" id="UP001487305">
    <property type="component" value="Unassembled WGS sequence"/>
</dbReference>
<comment type="caution">
    <text evidence="1">The sequence shown here is derived from an EMBL/GenBank/DDBJ whole genome shotgun (WGS) entry which is preliminary data.</text>
</comment>
<evidence type="ECO:0000313" key="1">
    <source>
        <dbReference type="EMBL" id="MEQ3361440.1"/>
    </source>
</evidence>